<organism evidence="1">
    <name type="scientific">marine sediment metagenome</name>
    <dbReference type="NCBI Taxonomy" id="412755"/>
    <lineage>
        <taxon>unclassified sequences</taxon>
        <taxon>metagenomes</taxon>
        <taxon>ecological metagenomes</taxon>
    </lineage>
</organism>
<evidence type="ECO:0008006" key="2">
    <source>
        <dbReference type="Google" id="ProtNLM"/>
    </source>
</evidence>
<dbReference type="AlphaFoldDB" id="X1BZX5"/>
<name>X1BZX5_9ZZZZ</name>
<protein>
    <recommendedName>
        <fullName evidence="2">Carbohydrate-binding domain-containing protein</fullName>
    </recommendedName>
</protein>
<sequence length="235" mass="26356">MKLRTKLVALSLLTLLLPWSAWKLLQELERFLRESQQDALLASARTISSAIPMEFSSRLMFLPANHVPVWTLQEQPALDGYFNDWPGEGEGREYVSADGSLRVRLLAGTHDDQLFVLFDVMDQDRPTQFGQPDSTSRDHIILLARSPRGLLSFTISPEAPGPLQLYSERDTSGQIEGFWLDREGGFRVELALPSTVRNTDISFHVRRSVQSPGQTGRVAGPLADVDRPVWISLEA</sequence>
<proteinExistence type="predicted"/>
<reference evidence="1" key="1">
    <citation type="journal article" date="2014" name="Front. Microbiol.">
        <title>High frequency of phylogenetically diverse reductive dehalogenase-homologous genes in deep subseafloor sedimentary metagenomes.</title>
        <authorList>
            <person name="Kawai M."/>
            <person name="Futagami T."/>
            <person name="Toyoda A."/>
            <person name="Takaki Y."/>
            <person name="Nishi S."/>
            <person name="Hori S."/>
            <person name="Arai W."/>
            <person name="Tsubouchi T."/>
            <person name="Morono Y."/>
            <person name="Uchiyama I."/>
            <person name="Ito T."/>
            <person name="Fujiyama A."/>
            <person name="Inagaki F."/>
            <person name="Takami H."/>
        </authorList>
    </citation>
    <scope>NUCLEOTIDE SEQUENCE</scope>
    <source>
        <strain evidence="1">Expedition CK06-06</strain>
    </source>
</reference>
<evidence type="ECO:0000313" key="1">
    <source>
        <dbReference type="EMBL" id="GAH01391.1"/>
    </source>
</evidence>
<gene>
    <name evidence="1" type="ORF">S01H4_45724</name>
</gene>
<feature type="non-terminal residue" evidence="1">
    <location>
        <position position="235"/>
    </location>
</feature>
<comment type="caution">
    <text evidence="1">The sequence shown here is derived from an EMBL/GenBank/DDBJ whole genome shotgun (WGS) entry which is preliminary data.</text>
</comment>
<accession>X1BZX5</accession>
<dbReference type="EMBL" id="BART01025478">
    <property type="protein sequence ID" value="GAH01391.1"/>
    <property type="molecule type" value="Genomic_DNA"/>
</dbReference>